<keyword evidence="3" id="KW-0547">Nucleotide-binding</keyword>
<protein>
    <submittedName>
        <fullName evidence="5">Folylpolyglutamate synthetase</fullName>
    </submittedName>
</protein>
<evidence type="ECO:0000313" key="6">
    <source>
        <dbReference type="Proteomes" id="UP000775547"/>
    </source>
</evidence>
<dbReference type="Gene3D" id="3.40.1190.10">
    <property type="entry name" value="Mur-like, catalytic domain"/>
    <property type="match status" value="1"/>
</dbReference>
<reference evidence="5" key="2">
    <citation type="submission" date="2021-10" db="EMBL/GenBank/DDBJ databases">
        <title>Phylogenomics reveals ancestral predisposition of the termite-cultivated fungus Termitomyces towards a domesticated lifestyle.</title>
        <authorList>
            <person name="Auxier B."/>
            <person name="Grum-Grzhimaylo A."/>
            <person name="Cardenas M.E."/>
            <person name="Lodge J.D."/>
            <person name="Laessoe T."/>
            <person name="Pedersen O."/>
            <person name="Smith M.E."/>
            <person name="Kuyper T.W."/>
            <person name="Franco-Molano E.A."/>
            <person name="Baroni T.J."/>
            <person name="Aanen D.K."/>
        </authorList>
    </citation>
    <scope>NUCLEOTIDE SEQUENCE</scope>
    <source>
        <strain evidence="5">AP01</strain>
        <tissue evidence="5">Mycelium</tissue>
    </source>
</reference>
<keyword evidence="2" id="KW-0436">Ligase</keyword>
<accession>A0A9P7GE55</accession>
<comment type="similarity">
    <text evidence="1">Belongs to the folylpolyglutamate synthase family.</text>
</comment>
<evidence type="ECO:0000313" key="5">
    <source>
        <dbReference type="EMBL" id="KAG5648932.1"/>
    </source>
</evidence>
<name>A0A9P7GE55_9AGAR</name>
<dbReference type="OrthoDB" id="5212574at2759"/>
<proteinExistence type="inferred from homology"/>
<dbReference type="InterPro" id="IPR001645">
    <property type="entry name" value="Folylpolyglutamate_synth"/>
</dbReference>
<dbReference type="PANTHER" id="PTHR11136">
    <property type="entry name" value="FOLYLPOLYGLUTAMATE SYNTHASE-RELATED"/>
    <property type="match status" value="1"/>
</dbReference>
<evidence type="ECO:0000256" key="2">
    <source>
        <dbReference type="ARBA" id="ARBA00022598"/>
    </source>
</evidence>
<dbReference type="PROSITE" id="PS01011">
    <property type="entry name" value="FOLYLPOLYGLU_SYNT_1"/>
    <property type="match status" value="1"/>
</dbReference>
<keyword evidence="6" id="KW-1185">Reference proteome</keyword>
<dbReference type="InterPro" id="IPR036565">
    <property type="entry name" value="Mur-like_cat_sf"/>
</dbReference>
<organism evidence="5 6">
    <name type="scientific">Asterophora parasitica</name>
    <dbReference type="NCBI Taxonomy" id="117018"/>
    <lineage>
        <taxon>Eukaryota</taxon>
        <taxon>Fungi</taxon>
        <taxon>Dikarya</taxon>
        <taxon>Basidiomycota</taxon>
        <taxon>Agaricomycotina</taxon>
        <taxon>Agaricomycetes</taxon>
        <taxon>Agaricomycetidae</taxon>
        <taxon>Agaricales</taxon>
        <taxon>Tricholomatineae</taxon>
        <taxon>Lyophyllaceae</taxon>
        <taxon>Asterophora</taxon>
    </lineage>
</organism>
<dbReference type="GO" id="GO:0005739">
    <property type="term" value="C:mitochondrion"/>
    <property type="evidence" value="ECO:0007669"/>
    <property type="project" value="TreeGrafter"/>
</dbReference>
<dbReference type="SUPFAM" id="SSF53623">
    <property type="entry name" value="MurD-like peptide ligases, catalytic domain"/>
    <property type="match status" value="1"/>
</dbReference>
<dbReference type="GO" id="GO:0004326">
    <property type="term" value="F:tetrahydrofolylpolyglutamate synthase activity"/>
    <property type="evidence" value="ECO:0007669"/>
    <property type="project" value="InterPro"/>
</dbReference>
<dbReference type="Proteomes" id="UP000775547">
    <property type="component" value="Unassembled WGS sequence"/>
</dbReference>
<keyword evidence="4" id="KW-0067">ATP-binding</keyword>
<dbReference type="EMBL" id="JABCKV010000001">
    <property type="protein sequence ID" value="KAG5648932.1"/>
    <property type="molecule type" value="Genomic_DNA"/>
</dbReference>
<sequence length="148" mass="16406">MSTRTYRDAVDQLNSLQSNAAALEAVRASGGRLSEFAIPEMVEYLGRIGYSPHDLNALNVIHITGTKGKGSTSAFTDSILRQALSGKKIGLYTSPHLVAVRERIRINGAPISEELFARYFYEVWDRLAANDVVRTLFKVCVQPGDREF</sequence>
<dbReference type="GO" id="GO:0005829">
    <property type="term" value="C:cytosol"/>
    <property type="evidence" value="ECO:0007669"/>
    <property type="project" value="TreeGrafter"/>
</dbReference>
<comment type="caution">
    <text evidence="5">The sequence shown here is derived from an EMBL/GenBank/DDBJ whole genome shotgun (WGS) entry which is preliminary data.</text>
</comment>
<reference evidence="5" key="1">
    <citation type="submission" date="2020-07" db="EMBL/GenBank/DDBJ databases">
        <authorList>
            <person name="Nieuwenhuis M."/>
            <person name="Van De Peppel L.J.J."/>
        </authorList>
    </citation>
    <scope>NUCLEOTIDE SEQUENCE</scope>
    <source>
        <strain evidence="5">AP01</strain>
        <tissue evidence="5">Mycelium</tissue>
    </source>
</reference>
<gene>
    <name evidence="5" type="primary">MET7</name>
    <name evidence="5" type="ORF">DXG03_000281</name>
</gene>
<dbReference type="PANTHER" id="PTHR11136:SF5">
    <property type="entry name" value="FOLYLPOLYGLUTAMATE SYNTHASE, MITOCHONDRIAL"/>
    <property type="match status" value="1"/>
</dbReference>
<evidence type="ECO:0000256" key="3">
    <source>
        <dbReference type="ARBA" id="ARBA00022741"/>
    </source>
</evidence>
<dbReference type="InterPro" id="IPR018109">
    <property type="entry name" value="Folylpolyglutamate_synth_CS"/>
</dbReference>
<evidence type="ECO:0000256" key="4">
    <source>
        <dbReference type="ARBA" id="ARBA00022840"/>
    </source>
</evidence>
<evidence type="ECO:0000256" key="1">
    <source>
        <dbReference type="ARBA" id="ARBA00008276"/>
    </source>
</evidence>
<dbReference type="GO" id="GO:0005524">
    <property type="term" value="F:ATP binding"/>
    <property type="evidence" value="ECO:0007669"/>
    <property type="project" value="UniProtKB-KW"/>
</dbReference>
<dbReference type="AlphaFoldDB" id="A0A9P7GE55"/>